<name>A0A9C6WTM1_ARADU</name>
<protein>
    <submittedName>
        <fullName evidence="3">Uncharacterized protein LOC127745515 isoform X1</fullName>
    </submittedName>
</protein>
<proteinExistence type="predicted"/>
<accession>A0A9C6WTM1</accession>
<dbReference type="AlphaFoldDB" id="A0A9C6WTM1"/>
<sequence>MYHILSLMKYFSSIHHQFTLHAQTRALSPSIRRCHSSLLQGFSPSIRRRSFLLHRRRSSPRLPMSKKLCALSQPLLCSAVKHRGFRGGKASIPNKRDVMRREEKRREEKRRESSAGVIHIHRSPTRSSFEASHLIMIIFFPSCWLFCSRI</sequence>
<dbReference type="RefSeq" id="XP_052114258.1">
    <property type="nucleotide sequence ID" value="XM_052258298.1"/>
</dbReference>
<organism evidence="2 3">
    <name type="scientific">Arachis duranensis</name>
    <name type="common">Wild peanut</name>
    <dbReference type="NCBI Taxonomy" id="130453"/>
    <lineage>
        <taxon>Eukaryota</taxon>
        <taxon>Viridiplantae</taxon>
        <taxon>Streptophyta</taxon>
        <taxon>Embryophyta</taxon>
        <taxon>Tracheophyta</taxon>
        <taxon>Spermatophyta</taxon>
        <taxon>Magnoliopsida</taxon>
        <taxon>eudicotyledons</taxon>
        <taxon>Gunneridae</taxon>
        <taxon>Pentapetalae</taxon>
        <taxon>rosids</taxon>
        <taxon>fabids</taxon>
        <taxon>Fabales</taxon>
        <taxon>Fabaceae</taxon>
        <taxon>Papilionoideae</taxon>
        <taxon>50 kb inversion clade</taxon>
        <taxon>dalbergioids sensu lato</taxon>
        <taxon>Dalbergieae</taxon>
        <taxon>Pterocarpus clade</taxon>
        <taxon>Arachis</taxon>
    </lineage>
</organism>
<reference evidence="3" key="2">
    <citation type="submission" date="2025-08" db="UniProtKB">
        <authorList>
            <consortium name="RefSeq"/>
        </authorList>
    </citation>
    <scope>IDENTIFICATION</scope>
    <source>
        <tissue evidence="3">Whole plant</tissue>
    </source>
</reference>
<feature type="region of interest" description="Disordered" evidence="1">
    <location>
        <begin position="90"/>
        <end position="116"/>
    </location>
</feature>
<feature type="compositionally biased region" description="Basic and acidic residues" evidence="1">
    <location>
        <begin position="94"/>
        <end position="113"/>
    </location>
</feature>
<dbReference type="KEGG" id="adu:127745515"/>
<evidence type="ECO:0000256" key="1">
    <source>
        <dbReference type="SAM" id="MobiDB-lite"/>
    </source>
</evidence>
<evidence type="ECO:0000313" key="2">
    <source>
        <dbReference type="Proteomes" id="UP000515211"/>
    </source>
</evidence>
<gene>
    <name evidence="3" type="primary">LOC127745515</name>
</gene>
<evidence type="ECO:0000313" key="3">
    <source>
        <dbReference type="RefSeq" id="XP_052114258.1"/>
    </source>
</evidence>
<dbReference type="GeneID" id="127745515"/>
<dbReference type="Proteomes" id="UP000515211">
    <property type="component" value="Chromosome 3"/>
</dbReference>
<reference evidence="2" key="1">
    <citation type="journal article" date="2016" name="Nat. Genet.">
        <title>The genome sequences of Arachis duranensis and Arachis ipaensis, the diploid ancestors of cultivated peanut.</title>
        <authorList>
            <person name="Bertioli D.J."/>
            <person name="Cannon S.B."/>
            <person name="Froenicke L."/>
            <person name="Huang G."/>
            <person name="Farmer A.D."/>
            <person name="Cannon E.K."/>
            <person name="Liu X."/>
            <person name="Gao D."/>
            <person name="Clevenger J."/>
            <person name="Dash S."/>
            <person name="Ren L."/>
            <person name="Moretzsohn M.C."/>
            <person name="Shirasawa K."/>
            <person name="Huang W."/>
            <person name="Vidigal B."/>
            <person name="Abernathy B."/>
            <person name="Chu Y."/>
            <person name="Niederhuth C.E."/>
            <person name="Umale P."/>
            <person name="Araujo A.C."/>
            <person name="Kozik A."/>
            <person name="Kim K.D."/>
            <person name="Burow M.D."/>
            <person name="Varshney R.K."/>
            <person name="Wang X."/>
            <person name="Zhang X."/>
            <person name="Barkley N."/>
            <person name="Guimaraes P.M."/>
            <person name="Isobe S."/>
            <person name="Guo B."/>
            <person name="Liao B."/>
            <person name="Stalker H.T."/>
            <person name="Schmitz R.J."/>
            <person name="Scheffler B.E."/>
            <person name="Leal-Bertioli S.C."/>
            <person name="Xun X."/>
            <person name="Jackson S.A."/>
            <person name="Michelmore R."/>
            <person name="Ozias-Akins P."/>
        </authorList>
    </citation>
    <scope>NUCLEOTIDE SEQUENCE [LARGE SCALE GENOMIC DNA]</scope>
    <source>
        <strain evidence="2">cv. V14167</strain>
    </source>
</reference>
<keyword evidence="2" id="KW-1185">Reference proteome</keyword>